<evidence type="ECO:0000313" key="3">
    <source>
        <dbReference type="EMBL" id="CAL1145475.1"/>
    </source>
</evidence>
<dbReference type="AlphaFoldDB" id="A0A9P1CIA8"/>
<accession>A0A9P1CIA8</accession>
<proteinExistence type="predicted"/>
<comment type="caution">
    <text evidence="2">The sequence shown here is derived from an EMBL/GenBank/DDBJ whole genome shotgun (WGS) entry which is preliminary data.</text>
</comment>
<keyword evidence="4" id="KW-1185">Reference proteome</keyword>
<dbReference type="EMBL" id="CAMXCT030001669">
    <property type="protein sequence ID" value="CAL4779412.1"/>
    <property type="molecule type" value="Genomic_DNA"/>
</dbReference>
<reference evidence="3" key="2">
    <citation type="submission" date="2024-04" db="EMBL/GenBank/DDBJ databases">
        <authorList>
            <person name="Chen Y."/>
            <person name="Shah S."/>
            <person name="Dougan E. K."/>
            <person name="Thang M."/>
            <person name="Chan C."/>
        </authorList>
    </citation>
    <scope>NUCLEOTIDE SEQUENCE [LARGE SCALE GENOMIC DNA]</scope>
</reference>
<gene>
    <name evidence="2" type="ORF">C1SCF055_LOCUS18954</name>
</gene>
<dbReference type="EMBL" id="CAMXCT010001669">
    <property type="protein sequence ID" value="CAI3992100.1"/>
    <property type="molecule type" value="Genomic_DNA"/>
</dbReference>
<dbReference type="Proteomes" id="UP001152797">
    <property type="component" value="Unassembled WGS sequence"/>
</dbReference>
<evidence type="ECO:0000313" key="2">
    <source>
        <dbReference type="EMBL" id="CAI3992100.1"/>
    </source>
</evidence>
<dbReference type="EMBL" id="CAMXCT020001669">
    <property type="protein sequence ID" value="CAL1145475.1"/>
    <property type="molecule type" value="Genomic_DNA"/>
</dbReference>
<evidence type="ECO:0000313" key="4">
    <source>
        <dbReference type="Proteomes" id="UP001152797"/>
    </source>
</evidence>
<protein>
    <submittedName>
        <fullName evidence="2">Uncharacterized protein</fullName>
    </submittedName>
</protein>
<organism evidence="2">
    <name type="scientific">Cladocopium goreaui</name>
    <dbReference type="NCBI Taxonomy" id="2562237"/>
    <lineage>
        <taxon>Eukaryota</taxon>
        <taxon>Sar</taxon>
        <taxon>Alveolata</taxon>
        <taxon>Dinophyceae</taxon>
        <taxon>Suessiales</taxon>
        <taxon>Symbiodiniaceae</taxon>
        <taxon>Cladocopium</taxon>
    </lineage>
</organism>
<sequence length="115" mass="12309">MKDIAKNMVTVLRVLREAHRSPVQSDVICVPLRSAQMSVAVGEALEETKSRSSCAALSEVSLLLYQLSGKEVPEPTLAPREGRCGSPRTIGSFAGRRPGEPPARFPKPRPSGANA</sequence>
<feature type="compositionally biased region" description="Pro residues" evidence="1">
    <location>
        <begin position="100"/>
        <end position="109"/>
    </location>
</feature>
<evidence type="ECO:0000256" key="1">
    <source>
        <dbReference type="SAM" id="MobiDB-lite"/>
    </source>
</evidence>
<reference evidence="2" key="1">
    <citation type="submission" date="2022-10" db="EMBL/GenBank/DDBJ databases">
        <authorList>
            <person name="Chen Y."/>
            <person name="Dougan E. K."/>
            <person name="Chan C."/>
            <person name="Rhodes N."/>
            <person name="Thang M."/>
        </authorList>
    </citation>
    <scope>NUCLEOTIDE SEQUENCE</scope>
</reference>
<name>A0A9P1CIA8_9DINO</name>
<feature type="region of interest" description="Disordered" evidence="1">
    <location>
        <begin position="74"/>
        <end position="115"/>
    </location>
</feature>